<evidence type="ECO:0000259" key="9">
    <source>
        <dbReference type="PROSITE" id="PS50928"/>
    </source>
</evidence>
<evidence type="ECO:0000256" key="3">
    <source>
        <dbReference type="ARBA" id="ARBA00022475"/>
    </source>
</evidence>
<dbReference type="SUPFAM" id="SSF161098">
    <property type="entry name" value="MetI-like"/>
    <property type="match status" value="1"/>
</dbReference>
<dbReference type="PROSITE" id="PS50928">
    <property type="entry name" value="ABC_TM1"/>
    <property type="match status" value="1"/>
</dbReference>
<dbReference type="Pfam" id="PF19300">
    <property type="entry name" value="BPD_transp_1_N"/>
    <property type="match status" value="1"/>
</dbReference>
<feature type="transmembrane region" description="Helical" evidence="7">
    <location>
        <begin position="239"/>
        <end position="263"/>
    </location>
</feature>
<dbReference type="Proteomes" id="UP000664382">
    <property type="component" value="Unassembled WGS sequence"/>
</dbReference>
<evidence type="ECO:0000313" key="10">
    <source>
        <dbReference type="EMBL" id="MBO1901334.1"/>
    </source>
</evidence>
<feature type="transmembrane region" description="Helical" evidence="7">
    <location>
        <begin position="12"/>
        <end position="32"/>
    </location>
</feature>
<evidence type="ECO:0000256" key="5">
    <source>
        <dbReference type="ARBA" id="ARBA00022989"/>
    </source>
</evidence>
<keyword evidence="11" id="KW-1185">Reference proteome</keyword>
<accession>A0A939MI35</accession>
<keyword evidence="2 7" id="KW-0813">Transport</keyword>
<dbReference type="EMBL" id="JAGDYM010000005">
    <property type="protein sequence ID" value="MBO1901334.1"/>
    <property type="molecule type" value="Genomic_DNA"/>
</dbReference>
<feature type="compositionally biased region" description="Basic and acidic residues" evidence="8">
    <location>
        <begin position="326"/>
        <end position="339"/>
    </location>
</feature>
<comment type="similarity">
    <text evidence="7">Belongs to the binding-protein-dependent transport system permease family.</text>
</comment>
<evidence type="ECO:0000256" key="4">
    <source>
        <dbReference type="ARBA" id="ARBA00022692"/>
    </source>
</evidence>
<organism evidence="10 11">
    <name type="scientific">Leucobacter weissii</name>
    <dbReference type="NCBI Taxonomy" id="1983706"/>
    <lineage>
        <taxon>Bacteria</taxon>
        <taxon>Bacillati</taxon>
        <taxon>Actinomycetota</taxon>
        <taxon>Actinomycetes</taxon>
        <taxon>Micrococcales</taxon>
        <taxon>Microbacteriaceae</taxon>
        <taxon>Leucobacter</taxon>
    </lineage>
</organism>
<comment type="subcellular location">
    <subcellularLocation>
        <location evidence="1 7">Cell membrane</location>
        <topology evidence="1 7">Multi-pass membrane protein</topology>
    </subcellularLocation>
</comment>
<dbReference type="GO" id="GO:0005886">
    <property type="term" value="C:plasma membrane"/>
    <property type="evidence" value="ECO:0007669"/>
    <property type="project" value="UniProtKB-SubCell"/>
</dbReference>
<feature type="transmembrane region" description="Helical" evidence="7">
    <location>
        <begin position="103"/>
        <end position="124"/>
    </location>
</feature>
<evidence type="ECO:0000256" key="2">
    <source>
        <dbReference type="ARBA" id="ARBA00022448"/>
    </source>
</evidence>
<keyword evidence="4 7" id="KW-0812">Transmembrane</keyword>
<dbReference type="Gene3D" id="1.10.3720.10">
    <property type="entry name" value="MetI-like"/>
    <property type="match status" value="1"/>
</dbReference>
<keyword evidence="3" id="KW-1003">Cell membrane</keyword>
<dbReference type="RefSeq" id="WP_208096824.1">
    <property type="nucleotide sequence ID" value="NZ_JAGDYM010000005.1"/>
</dbReference>
<evidence type="ECO:0000256" key="7">
    <source>
        <dbReference type="RuleBase" id="RU363032"/>
    </source>
</evidence>
<dbReference type="InterPro" id="IPR045621">
    <property type="entry name" value="BPD_transp_1_N"/>
</dbReference>
<dbReference type="GO" id="GO:0071916">
    <property type="term" value="F:dipeptide transmembrane transporter activity"/>
    <property type="evidence" value="ECO:0007669"/>
    <property type="project" value="TreeGrafter"/>
</dbReference>
<feature type="transmembrane region" description="Helical" evidence="7">
    <location>
        <begin position="136"/>
        <end position="158"/>
    </location>
</feature>
<protein>
    <submittedName>
        <fullName evidence="10">ABC transporter permease</fullName>
    </submittedName>
</protein>
<dbReference type="PANTHER" id="PTHR43163:SF6">
    <property type="entry name" value="DIPEPTIDE TRANSPORT SYSTEM PERMEASE PROTEIN DPPB-RELATED"/>
    <property type="match status" value="1"/>
</dbReference>
<dbReference type="AlphaFoldDB" id="A0A939MI35"/>
<keyword evidence="6 7" id="KW-0472">Membrane</keyword>
<dbReference type="InterPro" id="IPR000515">
    <property type="entry name" value="MetI-like"/>
</dbReference>
<evidence type="ECO:0000256" key="1">
    <source>
        <dbReference type="ARBA" id="ARBA00004651"/>
    </source>
</evidence>
<dbReference type="InterPro" id="IPR035906">
    <property type="entry name" value="MetI-like_sf"/>
</dbReference>
<evidence type="ECO:0000313" key="11">
    <source>
        <dbReference type="Proteomes" id="UP000664382"/>
    </source>
</evidence>
<dbReference type="Pfam" id="PF00528">
    <property type="entry name" value="BPD_transp_1"/>
    <property type="match status" value="1"/>
</dbReference>
<feature type="transmembrane region" description="Helical" evidence="7">
    <location>
        <begin position="283"/>
        <end position="309"/>
    </location>
</feature>
<feature type="transmembrane region" description="Helical" evidence="7">
    <location>
        <begin position="178"/>
        <end position="198"/>
    </location>
</feature>
<reference evidence="10" key="1">
    <citation type="submission" date="2021-03" db="EMBL/GenBank/DDBJ databases">
        <title>Leucobacter chromiisoli sp. nov., isolated from chromium-containing soil of chemical plant.</title>
        <authorList>
            <person name="Xu Z."/>
        </authorList>
    </citation>
    <scope>NUCLEOTIDE SEQUENCE</scope>
    <source>
        <strain evidence="10">S27</strain>
    </source>
</reference>
<gene>
    <name evidence="10" type="ORF">J4H92_05160</name>
</gene>
<dbReference type="CDD" id="cd06261">
    <property type="entry name" value="TM_PBP2"/>
    <property type="match status" value="1"/>
</dbReference>
<comment type="caution">
    <text evidence="10">The sequence shown here is derived from an EMBL/GenBank/DDBJ whole genome shotgun (WGS) entry which is preliminary data.</text>
</comment>
<dbReference type="PANTHER" id="PTHR43163">
    <property type="entry name" value="DIPEPTIDE TRANSPORT SYSTEM PERMEASE PROTEIN DPPB-RELATED"/>
    <property type="match status" value="1"/>
</dbReference>
<keyword evidence="5 7" id="KW-1133">Transmembrane helix</keyword>
<name>A0A939MI35_9MICO</name>
<feature type="domain" description="ABC transmembrane type-1" evidence="9">
    <location>
        <begin position="97"/>
        <end position="306"/>
    </location>
</feature>
<proteinExistence type="inferred from homology"/>
<sequence>MTVWSNALRRVGYGIVVLLLVTFSVSLLLHLAPGSVAQTILGEEATPENVAALNASLGFDRPFIVQYVDWLWHAVQGDLGTSPITHIPVMQSILQRLPVTLEIAFLALIISLLISIPLAILSAARPGSALDRGISAITSVFLSVPAFVAGPILIYFFAVSLNAFPALGWTPLDEGLGANLRAAFLPALAAGITEIAAFHRVLRADLIGTLREDYVAAARAKGLSGNYVMFRHAFRPSSFSLLTISGLSLARLIGGTIIVEMLFVLPGLGQFIATAVSTSDVVAVQGVVSFIALVFVVMNMLVDIGYGLVDPRVRRAPKARRRKTGEKRPAREQKPAVTA</sequence>
<evidence type="ECO:0000256" key="6">
    <source>
        <dbReference type="ARBA" id="ARBA00023136"/>
    </source>
</evidence>
<evidence type="ECO:0000256" key="8">
    <source>
        <dbReference type="SAM" id="MobiDB-lite"/>
    </source>
</evidence>
<feature type="region of interest" description="Disordered" evidence="8">
    <location>
        <begin position="317"/>
        <end position="339"/>
    </location>
</feature>